<dbReference type="InterPro" id="IPR029039">
    <property type="entry name" value="Flavoprotein-like_sf"/>
</dbReference>
<evidence type="ECO:0000313" key="3">
    <source>
        <dbReference type="Proteomes" id="UP000664601"/>
    </source>
</evidence>
<dbReference type="EMBL" id="JAFREM010000021">
    <property type="protein sequence ID" value="MBO1307322.1"/>
    <property type="molecule type" value="Genomic_DNA"/>
</dbReference>
<dbReference type="PANTHER" id="PTHR39201">
    <property type="entry name" value="EXPORTED PROTEIN-RELATED"/>
    <property type="match status" value="1"/>
</dbReference>
<gene>
    <name evidence="2" type="ORF">JZO70_14180</name>
</gene>
<dbReference type="RefSeq" id="WP_207674248.1">
    <property type="nucleotide sequence ID" value="NZ_JAFREM010000021.1"/>
</dbReference>
<feature type="domain" description="Flavodoxin-like" evidence="1">
    <location>
        <begin position="24"/>
        <end position="159"/>
    </location>
</feature>
<dbReference type="InterPro" id="IPR008254">
    <property type="entry name" value="Flavodoxin/NO_synth"/>
</dbReference>
<organism evidence="2 3">
    <name type="scientific">Candidatus Enterococcus moelleringii</name>
    <dbReference type="NCBI Taxonomy" id="2815325"/>
    <lineage>
        <taxon>Bacteria</taxon>
        <taxon>Bacillati</taxon>
        <taxon>Bacillota</taxon>
        <taxon>Bacilli</taxon>
        <taxon>Lactobacillales</taxon>
        <taxon>Enterococcaceae</taxon>
        <taxon>Enterococcus</taxon>
    </lineage>
</organism>
<dbReference type="Gene3D" id="3.40.50.360">
    <property type="match status" value="1"/>
</dbReference>
<name>A0ABS3LCG1_9ENTE</name>
<comment type="caution">
    <text evidence="2">The sequence shown here is derived from an EMBL/GenBank/DDBJ whole genome shotgun (WGS) entry which is preliminary data.</text>
</comment>
<dbReference type="Proteomes" id="UP000664601">
    <property type="component" value="Unassembled WGS sequence"/>
</dbReference>
<dbReference type="SUPFAM" id="SSF52218">
    <property type="entry name" value="Flavoproteins"/>
    <property type="match status" value="1"/>
</dbReference>
<proteinExistence type="predicted"/>
<keyword evidence="3" id="KW-1185">Reference proteome</keyword>
<protein>
    <submittedName>
        <fullName evidence="2">Flavodoxin</fullName>
    </submittedName>
</protein>
<accession>A0ABS3LCG1</accession>
<dbReference type="PANTHER" id="PTHR39201:SF1">
    <property type="entry name" value="FLAVODOXIN-LIKE DOMAIN-CONTAINING PROTEIN"/>
    <property type="match status" value="1"/>
</dbReference>
<dbReference type="Pfam" id="PF12682">
    <property type="entry name" value="Flavodoxin_4"/>
    <property type="match status" value="1"/>
</dbReference>
<reference evidence="2 3" key="1">
    <citation type="submission" date="2021-03" db="EMBL/GenBank/DDBJ databases">
        <title>Enterococcal diversity collection.</title>
        <authorList>
            <person name="Gilmore M.S."/>
            <person name="Schwartzman J."/>
            <person name="Van Tyne D."/>
            <person name="Martin M."/>
            <person name="Earl A.M."/>
            <person name="Manson A.L."/>
            <person name="Straub T."/>
            <person name="Salamzade R."/>
            <person name="Saavedra J."/>
            <person name="Lebreton F."/>
            <person name="Prichula J."/>
            <person name="Schaufler K."/>
            <person name="Gaca A."/>
            <person name="Sgardioli B."/>
            <person name="Wagenaar J."/>
            <person name="Strong T."/>
        </authorList>
    </citation>
    <scope>NUCLEOTIDE SEQUENCE [LARGE SCALE GENOMIC DNA]</scope>
    <source>
        <strain evidence="2 3">669A</strain>
    </source>
</reference>
<sequence length="168" mass="19070">MAEIILYFSRSGINYVNGSLQNLAVGNTKVVAEMIHQITAAQLFEIRPLVDYPLDYSECLMRTKQEQRKELLPELLSYPKEIDSFETIYLGFPIFWQTYPKIVQTLLLKMDFSNKIIKPFCTHEGDGFANSLQDLAKVCESATLKEGIAIPGGRVKEAFSDINQWVGL</sequence>
<evidence type="ECO:0000259" key="1">
    <source>
        <dbReference type="Pfam" id="PF12682"/>
    </source>
</evidence>
<evidence type="ECO:0000313" key="2">
    <source>
        <dbReference type="EMBL" id="MBO1307322.1"/>
    </source>
</evidence>